<evidence type="ECO:0000313" key="2">
    <source>
        <dbReference type="Proteomes" id="UP000271624"/>
    </source>
</evidence>
<dbReference type="EMBL" id="RSCL01000010">
    <property type="protein sequence ID" value="RUT04846.1"/>
    <property type="molecule type" value="Genomic_DNA"/>
</dbReference>
<dbReference type="AlphaFoldDB" id="A0A3S1CL40"/>
<gene>
    <name evidence="1" type="ORF">DSM106972_044160</name>
</gene>
<dbReference type="InterPro" id="IPR025578">
    <property type="entry name" value="DUF4359"/>
</dbReference>
<dbReference type="RefSeq" id="WP_127082807.1">
    <property type="nucleotide sequence ID" value="NZ_RSCL01000010.1"/>
</dbReference>
<proteinExistence type="predicted"/>
<protein>
    <recommendedName>
        <fullName evidence="3">DUF4359 domain-containing protein</fullName>
    </recommendedName>
</protein>
<keyword evidence="2" id="KW-1185">Reference proteome</keyword>
<dbReference type="Proteomes" id="UP000271624">
    <property type="component" value="Unassembled WGS sequence"/>
</dbReference>
<name>A0A3S1CL40_9CYAN</name>
<reference evidence="1" key="1">
    <citation type="submission" date="2018-12" db="EMBL/GenBank/DDBJ databases">
        <authorList>
            <person name="Will S."/>
            <person name="Neumann-Schaal M."/>
            <person name="Henke P."/>
        </authorList>
    </citation>
    <scope>NUCLEOTIDE SEQUENCE</scope>
    <source>
        <strain evidence="1">PCC 7102</strain>
    </source>
</reference>
<organism evidence="1 2">
    <name type="scientific">Dulcicalothrix desertica PCC 7102</name>
    <dbReference type="NCBI Taxonomy" id="232991"/>
    <lineage>
        <taxon>Bacteria</taxon>
        <taxon>Bacillati</taxon>
        <taxon>Cyanobacteriota</taxon>
        <taxon>Cyanophyceae</taxon>
        <taxon>Nostocales</taxon>
        <taxon>Calotrichaceae</taxon>
        <taxon>Dulcicalothrix</taxon>
    </lineage>
</organism>
<dbReference type="OrthoDB" id="573423at2"/>
<comment type="caution">
    <text evidence="1">The sequence shown here is derived from an EMBL/GenBank/DDBJ whole genome shotgun (WGS) entry which is preliminary data.</text>
</comment>
<evidence type="ECO:0008006" key="3">
    <source>
        <dbReference type="Google" id="ProtNLM"/>
    </source>
</evidence>
<evidence type="ECO:0000313" key="1">
    <source>
        <dbReference type="EMBL" id="RUT04846.1"/>
    </source>
</evidence>
<dbReference type="Pfam" id="PF14271">
    <property type="entry name" value="DUF4359"/>
    <property type="match status" value="1"/>
</dbReference>
<sequence length="125" mass="13895">MKSAIITGVGVLGLSLLAIAMVKSNPSEASYQQYAVKELSSYVKSNVCKKSLGILDKLINNQCDKFVDAASPQMRDIIAASTERHDFMVFSVYSTELKISDWVPSYKFQTLGAFDKFYTYSAQQN</sequence>
<reference evidence="1" key="2">
    <citation type="journal article" date="2019" name="Genome Biol. Evol.">
        <title>Day and night: Metabolic profiles and evolutionary relationships of six axenic non-marine cyanobacteria.</title>
        <authorList>
            <person name="Will S.E."/>
            <person name="Henke P."/>
            <person name="Boedeker C."/>
            <person name="Huang S."/>
            <person name="Brinkmann H."/>
            <person name="Rohde M."/>
            <person name="Jarek M."/>
            <person name="Friedl T."/>
            <person name="Seufert S."/>
            <person name="Schumacher M."/>
            <person name="Overmann J."/>
            <person name="Neumann-Schaal M."/>
            <person name="Petersen J."/>
        </authorList>
    </citation>
    <scope>NUCLEOTIDE SEQUENCE [LARGE SCALE GENOMIC DNA]</scope>
    <source>
        <strain evidence="1">PCC 7102</strain>
    </source>
</reference>
<accession>A0A3S1CL40</accession>